<feature type="chain" id="PRO_5046055374" evidence="1">
    <location>
        <begin position="37"/>
        <end position="136"/>
    </location>
</feature>
<keyword evidence="1" id="KW-0732">Signal</keyword>
<proteinExistence type="predicted"/>
<keyword evidence="3" id="KW-1185">Reference proteome</keyword>
<accession>A0ABY8Q5U2</accession>
<evidence type="ECO:0000313" key="3">
    <source>
        <dbReference type="Proteomes" id="UP001230978"/>
    </source>
</evidence>
<reference evidence="2 3" key="1">
    <citation type="submission" date="2023-04" db="EMBL/GenBank/DDBJ databases">
        <title>YMD61, complete Genome.</title>
        <authorList>
            <person name="Zhang J."/>
        </authorList>
    </citation>
    <scope>NUCLEOTIDE SEQUENCE [LARGE SCALE GENOMIC DNA]</scope>
    <source>
        <strain evidence="2 3">YMD61</strain>
    </source>
</reference>
<evidence type="ECO:0000313" key="2">
    <source>
        <dbReference type="EMBL" id="WGV15956.1"/>
    </source>
</evidence>
<dbReference type="RefSeq" id="WP_281465827.1">
    <property type="nucleotide sequence ID" value="NZ_CP124535.1"/>
</dbReference>
<organism evidence="2 3">
    <name type="scientific">Fuscovulum ytuae</name>
    <dbReference type="NCBI Taxonomy" id="3042299"/>
    <lineage>
        <taxon>Bacteria</taxon>
        <taxon>Pseudomonadati</taxon>
        <taxon>Pseudomonadota</taxon>
        <taxon>Alphaproteobacteria</taxon>
        <taxon>Rhodobacterales</taxon>
        <taxon>Paracoccaceae</taxon>
        <taxon>Fuscovulum</taxon>
    </lineage>
</organism>
<sequence length="136" mass="15159">MFATTLSITAWKKPAHLTIVVVAIAAQFSIPAPSTAQEFMSQAELISTIPGKTIQGRSNDGSRWAQAYGKGSKRGKIKGVHEGSKYDAEWYVEGDKWCENWGDGQACWSVERVDERSLRMFNADGSARKYLWVLQD</sequence>
<dbReference type="EMBL" id="CP124535">
    <property type="protein sequence ID" value="WGV15956.1"/>
    <property type="molecule type" value="Genomic_DNA"/>
</dbReference>
<evidence type="ECO:0000256" key="1">
    <source>
        <dbReference type="SAM" id="SignalP"/>
    </source>
</evidence>
<name>A0ABY8Q5U2_9RHOB</name>
<gene>
    <name evidence="2" type="ORF">QF092_17145</name>
</gene>
<dbReference type="Proteomes" id="UP001230978">
    <property type="component" value="Chromosome"/>
</dbReference>
<feature type="signal peptide" evidence="1">
    <location>
        <begin position="1"/>
        <end position="36"/>
    </location>
</feature>
<protein>
    <submittedName>
        <fullName evidence="2">Uncharacterized protein</fullName>
    </submittedName>
</protein>